<name>A0AAV9SHC2_9TELE</name>
<dbReference type="EMBL" id="JAHHUM010000337">
    <property type="protein sequence ID" value="KAK5620751.1"/>
    <property type="molecule type" value="Genomic_DNA"/>
</dbReference>
<accession>A0AAV9SHC2</accession>
<evidence type="ECO:0000313" key="3">
    <source>
        <dbReference type="Proteomes" id="UP001311232"/>
    </source>
</evidence>
<feature type="region of interest" description="Disordered" evidence="1">
    <location>
        <begin position="82"/>
        <end position="114"/>
    </location>
</feature>
<dbReference type="AlphaFoldDB" id="A0AAV9SHC2"/>
<feature type="compositionally biased region" description="Polar residues" evidence="1">
    <location>
        <begin position="22"/>
        <end position="38"/>
    </location>
</feature>
<sequence length="232" mass="26360">MRRRHSSSQAREALREKWGTEPHTQPSHHVPQCSSSLQPGHPGSQAPIQTLWAGISKATRAQLIPHSPQPAWIEIHRMSARNPPRSNKVQGPTQTPPHQHPRVTLPEPPRLSPHQQSLLNLCVGRRRKRATLTRMDRIRNEYIGGRVHVRCVGDKAREARLRWFGHVKRRDSEFVERRMLRLELHGGKEDMKVVGVIEEDAEGPPHFEVLHSSISFSSISVSVPLAAKTLMM</sequence>
<gene>
    <name evidence="2" type="ORF">CRENBAI_019143</name>
</gene>
<keyword evidence="3" id="KW-1185">Reference proteome</keyword>
<reference evidence="2 3" key="1">
    <citation type="submission" date="2021-06" db="EMBL/GenBank/DDBJ databases">
        <authorList>
            <person name="Palmer J.M."/>
        </authorList>
    </citation>
    <scope>NUCLEOTIDE SEQUENCE [LARGE SCALE GENOMIC DNA]</scope>
    <source>
        <strain evidence="2 3">MEX-2019</strain>
        <tissue evidence="2">Muscle</tissue>
    </source>
</reference>
<proteinExistence type="predicted"/>
<feature type="region of interest" description="Disordered" evidence="1">
    <location>
        <begin position="1"/>
        <end position="47"/>
    </location>
</feature>
<comment type="caution">
    <text evidence="2">The sequence shown here is derived from an EMBL/GenBank/DDBJ whole genome shotgun (WGS) entry which is preliminary data.</text>
</comment>
<organism evidence="2 3">
    <name type="scientific">Crenichthys baileyi</name>
    <name type="common">White River springfish</name>
    <dbReference type="NCBI Taxonomy" id="28760"/>
    <lineage>
        <taxon>Eukaryota</taxon>
        <taxon>Metazoa</taxon>
        <taxon>Chordata</taxon>
        <taxon>Craniata</taxon>
        <taxon>Vertebrata</taxon>
        <taxon>Euteleostomi</taxon>
        <taxon>Actinopterygii</taxon>
        <taxon>Neopterygii</taxon>
        <taxon>Teleostei</taxon>
        <taxon>Neoteleostei</taxon>
        <taxon>Acanthomorphata</taxon>
        <taxon>Ovalentaria</taxon>
        <taxon>Atherinomorphae</taxon>
        <taxon>Cyprinodontiformes</taxon>
        <taxon>Goodeidae</taxon>
        <taxon>Crenichthys</taxon>
    </lineage>
</organism>
<evidence type="ECO:0000313" key="2">
    <source>
        <dbReference type="EMBL" id="KAK5620751.1"/>
    </source>
</evidence>
<protein>
    <submittedName>
        <fullName evidence="2">Uncharacterized protein</fullName>
    </submittedName>
</protein>
<dbReference type="Proteomes" id="UP001311232">
    <property type="component" value="Unassembled WGS sequence"/>
</dbReference>
<dbReference type="PANTHER" id="PTHR46238">
    <property type="entry name" value="REVERSE TRANSCRIPTASE DOMAIN-CONTAINING PROTEIN"/>
    <property type="match status" value="1"/>
</dbReference>
<dbReference type="PANTHER" id="PTHR46238:SF8">
    <property type="entry name" value="ENDONUCLEASE_EXONUCLEASE_PHOSPHATASE DOMAIN-CONTAINING PROTEIN"/>
    <property type="match status" value="1"/>
</dbReference>
<evidence type="ECO:0000256" key="1">
    <source>
        <dbReference type="SAM" id="MobiDB-lite"/>
    </source>
</evidence>